<feature type="domain" description="UspA" evidence="1">
    <location>
        <begin position="15"/>
        <end position="162"/>
    </location>
</feature>
<dbReference type="Pfam" id="PF00582">
    <property type="entry name" value="Usp"/>
    <property type="match status" value="1"/>
</dbReference>
<keyword evidence="3" id="KW-1185">Reference proteome</keyword>
<comment type="caution">
    <text evidence="2">The sequence shown here is derived from an EMBL/GenBank/DDBJ whole genome shotgun (WGS) entry which is preliminary data.</text>
</comment>
<name>A0A267DXQ3_9PLAT</name>
<accession>A0A267DXQ3</accession>
<dbReference type="PANTHER" id="PTHR46989">
    <property type="entry name" value="USP DOMAIN-CONTAINING PROTEIN"/>
    <property type="match status" value="1"/>
</dbReference>
<gene>
    <name evidence="2" type="ORF">BOX15_Mlig026401g4</name>
</gene>
<feature type="non-terminal residue" evidence="2">
    <location>
        <position position="1"/>
    </location>
</feature>
<dbReference type="STRING" id="282301.A0A267DXQ3"/>
<dbReference type="OrthoDB" id="843225at2759"/>
<organism evidence="2 3">
    <name type="scientific">Macrostomum lignano</name>
    <dbReference type="NCBI Taxonomy" id="282301"/>
    <lineage>
        <taxon>Eukaryota</taxon>
        <taxon>Metazoa</taxon>
        <taxon>Spiralia</taxon>
        <taxon>Lophotrochozoa</taxon>
        <taxon>Platyhelminthes</taxon>
        <taxon>Rhabditophora</taxon>
        <taxon>Macrostomorpha</taxon>
        <taxon>Macrostomida</taxon>
        <taxon>Macrostomidae</taxon>
        <taxon>Macrostomum</taxon>
    </lineage>
</organism>
<sequence>LLKMSTEAIGDVGDIRRVLIAVDRSEHSERAIRWYLSKLHRPSDQLVFVNVSEPPEVALGFGMAGPAVAEVYSKALDETVAQAKQLAVDIKELCRGLGAEHVRFLERIARSPGQSIVDLAEEENVELIIMGSRGQGLLRRTFLGSVSDYVLHHTHRPVLVVPPAANTAAAEK</sequence>
<dbReference type="InterPro" id="IPR014729">
    <property type="entry name" value="Rossmann-like_a/b/a_fold"/>
</dbReference>
<evidence type="ECO:0000313" key="3">
    <source>
        <dbReference type="Proteomes" id="UP000215902"/>
    </source>
</evidence>
<dbReference type="EMBL" id="NIVC01002975">
    <property type="protein sequence ID" value="PAA54065.1"/>
    <property type="molecule type" value="Genomic_DNA"/>
</dbReference>
<dbReference type="CDD" id="cd23659">
    <property type="entry name" value="USP_At3g01520-like"/>
    <property type="match status" value="1"/>
</dbReference>
<dbReference type="InterPro" id="IPR006016">
    <property type="entry name" value="UspA"/>
</dbReference>
<dbReference type="Gene3D" id="3.40.50.620">
    <property type="entry name" value="HUPs"/>
    <property type="match status" value="1"/>
</dbReference>
<evidence type="ECO:0000259" key="1">
    <source>
        <dbReference type="Pfam" id="PF00582"/>
    </source>
</evidence>
<protein>
    <recommendedName>
        <fullName evidence="1">UspA domain-containing protein</fullName>
    </recommendedName>
</protein>
<dbReference type="SUPFAM" id="SSF52402">
    <property type="entry name" value="Adenine nucleotide alpha hydrolases-like"/>
    <property type="match status" value="1"/>
</dbReference>
<proteinExistence type="predicted"/>
<dbReference type="AlphaFoldDB" id="A0A267DXQ3"/>
<reference evidence="2 3" key="1">
    <citation type="submission" date="2017-06" db="EMBL/GenBank/DDBJ databases">
        <title>A platform for efficient transgenesis in Macrostomum lignano, a flatworm model organism for stem cell research.</title>
        <authorList>
            <person name="Berezikov E."/>
        </authorList>
    </citation>
    <scope>NUCLEOTIDE SEQUENCE [LARGE SCALE GENOMIC DNA]</scope>
    <source>
        <strain evidence="2">DV1</strain>
        <tissue evidence="2">Whole organism</tissue>
    </source>
</reference>
<dbReference type="Proteomes" id="UP000215902">
    <property type="component" value="Unassembled WGS sequence"/>
</dbReference>
<dbReference type="PRINTS" id="PR01438">
    <property type="entry name" value="UNVRSLSTRESS"/>
</dbReference>
<evidence type="ECO:0000313" key="2">
    <source>
        <dbReference type="EMBL" id="PAA54065.1"/>
    </source>
</evidence>
<dbReference type="InterPro" id="IPR006015">
    <property type="entry name" value="Universal_stress_UspA"/>
</dbReference>
<dbReference type="PANTHER" id="PTHR46989:SF3">
    <property type="entry name" value="USPA DOMAIN-CONTAINING PROTEIN"/>
    <property type="match status" value="1"/>
</dbReference>